<evidence type="ECO:0000259" key="2">
    <source>
        <dbReference type="Pfam" id="PF13439"/>
    </source>
</evidence>
<dbReference type="InterPro" id="IPR001296">
    <property type="entry name" value="Glyco_trans_1"/>
</dbReference>
<protein>
    <recommendedName>
        <fullName evidence="5">Glycosyl transferase family 1</fullName>
    </recommendedName>
</protein>
<feature type="domain" description="Glycosyl transferase family 1" evidence="1">
    <location>
        <begin position="210"/>
        <end position="374"/>
    </location>
</feature>
<dbReference type="Gene3D" id="3.40.50.2000">
    <property type="entry name" value="Glycogen Phosphorylase B"/>
    <property type="match status" value="2"/>
</dbReference>
<keyword evidence="4" id="KW-1185">Reference proteome</keyword>
<dbReference type="GO" id="GO:0016757">
    <property type="term" value="F:glycosyltransferase activity"/>
    <property type="evidence" value="ECO:0007669"/>
    <property type="project" value="InterPro"/>
</dbReference>
<organism evidence="3 4">
    <name type="scientific">Paenibacillus abyssi</name>
    <dbReference type="NCBI Taxonomy" id="1340531"/>
    <lineage>
        <taxon>Bacteria</taxon>
        <taxon>Bacillati</taxon>
        <taxon>Bacillota</taxon>
        <taxon>Bacilli</taxon>
        <taxon>Bacillales</taxon>
        <taxon>Paenibacillaceae</taxon>
        <taxon>Paenibacillus</taxon>
    </lineage>
</organism>
<dbReference type="AlphaFoldDB" id="A0A917FYC8"/>
<gene>
    <name evidence="3" type="ORF">GCM10010916_33710</name>
</gene>
<dbReference type="RefSeq" id="WP_188532237.1">
    <property type="nucleotide sequence ID" value="NZ_BMGR01000011.1"/>
</dbReference>
<reference evidence="3" key="2">
    <citation type="submission" date="2020-09" db="EMBL/GenBank/DDBJ databases">
        <authorList>
            <person name="Sun Q."/>
            <person name="Zhou Y."/>
        </authorList>
    </citation>
    <scope>NUCLEOTIDE SEQUENCE</scope>
    <source>
        <strain evidence="3">CGMCC 1.12987</strain>
    </source>
</reference>
<evidence type="ECO:0000313" key="4">
    <source>
        <dbReference type="Proteomes" id="UP000644756"/>
    </source>
</evidence>
<feature type="domain" description="Glycosyltransferase subfamily 4-like N-terminal" evidence="2">
    <location>
        <begin position="15"/>
        <end position="201"/>
    </location>
</feature>
<dbReference type="CDD" id="cd03801">
    <property type="entry name" value="GT4_PimA-like"/>
    <property type="match status" value="1"/>
</dbReference>
<reference evidence="3" key="1">
    <citation type="journal article" date="2014" name="Int. J. Syst. Evol. Microbiol.">
        <title>Complete genome sequence of Corynebacterium casei LMG S-19264T (=DSM 44701T), isolated from a smear-ripened cheese.</title>
        <authorList>
            <consortium name="US DOE Joint Genome Institute (JGI-PGF)"/>
            <person name="Walter F."/>
            <person name="Albersmeier A."/>
            <person name="Kalinowski J."/>
            <person name="Ruckert C."/>
        </authorList>
    </citation>
    <scope>NUCLEOTIDE SEQUENCE</scope>
    <source>
        <strain evidence="3">CGMCC 1.12987</strain>
    </source>
</reference>
<dbReference type="InterPro" id="IPR028098">
    <property type="entry name" value="Glyco_trans_4-like_N"/>
</dbReference>
<evidence type="ECO:0000259" key="1">
    <source>
        <dbReference type="Pfam" id="PF00534"/>
    </source>
</evidence>
<dbReference type="Proteomes" id="UP000644756">
    <property type="component" value="Unassembled WGS sequence"/>
</dbReference>
<name>A0A917FYC8_9BACL</name>
<dbReference type="PANTHER" id="PTHR45947:SF14">
    <property type="entry name" value="SLL1723 PROTEIN"/>
    <property type="match status" value="1"/>
</dbReference>
<dbReference type="SUPFAM" id="SSF53756">
    <property type="entry name" value="UDP-Glycosyltransferase/glycogen phosphorylase"/>
    <property type="match status" value="1"/>
</dbReference>
<evidence type="ECO:0008006" key="5">
    <source>
        <dbReference type="Google" id="ProtNLM"/>
    </source>
</evidence>
<dbReference type="Pfam" id="PF13439">
    <property type="entry name" value="Glyco_transf_4"/>
    <property type="match status" value="1"/>
</dbReference>
<proteinExistence type="predicted"/>
<accession>A0A917FYC8</accession>
<evidence type="ECO:0000313" key="3">
    <source>
        <dbReference type="EMBL" id="GGG14068.1"/>
    </source>
</evidence>
<dbReference type="PANTHER" id="PTHR45947">
    <property type="entry name" value="SULFOQUINOVOSYL TRANSFERASE SQD2"/>
    <property type="match status" value="1"/>
</dbReference>
<comment type="caution">
    <text evidence="3">The sequence shown here is derived from an EMBL/GenBank/DDBJ whole genome shotgun (WGS) entry which is preliminary data.</text>
</comment>
<sequence>MRVLIATIFSYPPRGGLGVYMEHLAKGLKQQGHQVDILGRYNDHYYITRENRRIPMKIKKKGTNGLSSFVSNGMGSKLLQAHIEKMQENTMNFLDAIQSLDLKQYEVIHAQDIISARVLKHFKPSLVPLVITVHGCVTAEYYYYGLISPETAGWKLISAFESDVIRQCDRIIVPSNWLLEIYKKCGIPTGNMKVIHNGIDIPSFQAQMNQKTDLKSPSNEKIIICTGRLVESKGQHCLLDALAKLKKQRKGWVCWIAGNGKTERALKKQHEQLKLGESVKFLGRREDIPALLKQTHIFVIPSIQDNYPYSLAEAQIAGKSIVASRVGGITEMVMDEKTGLLFPPGDSNELCNQLKKLLDHPDLQQRLSRETKEWGRKYLSLDHMMRQVLEVYHEVLKTS</sequence>
<dbReference type="InterPro" id="IPR050194">
    <property type="entry name" value="Glycosyltransferase_grp1"/>
</dbReference>
<dbReference type="Pfam" id="PF00534">
    <property type="entry name" value="Glycos_transf_1"/>
    <property type="match status" value="1"/>
</dbReference>
<dbReference type="EMBL" id="BMGR01000011">
    <property type="protein sequence ID" value="GGG14068.1"/>
    <property type="molecule type" value="Genomic_DNA"/>
</dbReference>